<sequence length="188" mass="21436">MTCHKLVLVALFLVRCSHQTWAQDETVEFKPIDNAAKSFADEILNDALRDDHREETRSDKSMNELVRHLRSLLNEYDNFNLSKGIQLKRIGGARRSLGRENERESLVEDLLTYGENHVVSIQLYDLVEDVSKRVKEGTEALDVSERCEYRVLGRVPTAASVGEPFPCWCRPLVTMLPSSSFSFVGHII</sequence>
<accession>A0AAN8NR21</accession>
<gene>
    <name evidence="2" type="ORF">RUM43_013203</name>
</gene>
<comment type="caution">
    <text evidence="2">The sequence shown here is derived from an EMBL/GenBank/DDBJ whole genome shotgun (WGS) entry which is preliminary data.</text>
</comment>
<feature type="signal peptide" evidence="1">
    <location>
        <begin position="1"/>
        <end position="22"/>
    </location>
</feature>
<organism evidence="2 3">
    <name type="scientific">Polyplax serrata</name>
    <name type="common">Common mouse louse</name>
    <dbReference type="NCBI Taxonomy" id="468196"/>
    <lineage>
        <taxon>Eukaryota</taxon>
        <taxon>Metazoa</taxon>
        <taxon>Ecdysozoa</taxon>
        <taxon>Arthropoda</taxon>
        <taxon>Hexapoda</taxon>
        <taxon>Insecta</taxon>
        <taxon>Pterygota</taxon>
        <taxon>Neoptera</taxon>
        <taxon>Paraneoptera</taxon>
        <taxon>Psocodea</taxon>
        <taxon>Troctomorpha</taxon>
        <taxon>Phthiraptera</taxon>
        <taxon>Anoplura</taxon>
        <taxon>Polyplacidae</taxon>
        <taxon>Polyplax</taxon>
    </lineage>
</organism>
<evidence type="ECO:0000313" key="3">
    <source>
        <dbReference type="Proteomes" id="UP001372834"/>
    </source>
</evidence>
<dbReference type="AlphaFoldDB" id="A0AAN8NR21"/>
<evidence type="ECO:0000313" key="2">
    <source>
        <dbReference type="EMBL" id="KAK6618812.1"/>
    </source>
</evidence>
<evidence type="ECO:0000256" key="1">
    <source>
        <dbReference type="SAM" id="SignalP"/>
    </source>
</evidence>
<name>A0AAN8NR21_POLSC</name>
<dbReference type="Proteomes" id="UP001372834">
    <property type="component" value="Unassembled WGS sequence"/>
</dbReference>
<protein>
    <submittedName>
        <fullName evidence="2">Uncharacterized protein</fullName>
    </submittedName>
</protein>
<proteinExistence type="predicted"/>
<reference evidence="2 3" key="1">
    <citation type="submission" date="2023-10" db="EMBL/GenBank/DDBJ databases">
        <title>Genomes of two closely related lineages of the louse Polyplax serrata with different host specificities.</title>
        <authorList>
            <person name="Martinu J."/>
            <person name="Tarabai H."/>
            <person name="Stefka J."/>
            <person name="Hypsa V."/>
        </authorList>
    </citation>
    <scope>NUCLEOTIDE SEQUENCE [LARGE SCALE GENOMIC DNA]</scope>
    <source>
        <strain evidence="2">HR10_N</strain>
    </source>
</reference>
<feature type="chain" id="PRO_5042910208" evidence="1">
    <location>
        <begin position="23"/>
        <end position="188"/>
    </location>
</feature>
<keyword evidence="1" id="KW-0732">Signal</keyword>
<dbReference type="EMBL" id="JAWJWE010000041">
    <property type="protein sequence ID" value="KAK6618812.1"/>
    <property type="molecule type" value="Genomic_DNA"/>
</dbReference>